<dbReference type="EMBL" id="SLXI01000003">
    <property type="protein sequence ID" value="TCP12700.1"/>
    <property type="molecule type" value="Genomic_DNA"/>
</dbReference>
<reference evidence="1 2" key="1">
    <citation type="submission" date="2019-03" db="EMBL/GenBank/DDBJ databases">
        <title>Genomic Encyclopedia of Type Strains, Phase IV (KMG-IV): sequencing the most valuable type-strain genomes for metagenomic binning, comparative biology and taxonomic classification.</title>
        <authorList>
            <person name="Goeker M."/>
        </authorList>
    </citation>
    <scope>NUCLEOTIDE SEQUENCE [LARGE SCALE GENOMIC DNA]</scope>
    <source>
        <strain evidence="1 2">DSM 28231</strain>
    </source>
</reference>
<dbReference type="Proteomes" id="UP000294841">
    <property type="component" value="Unassembled WGS sequence"/>
</dbReference>
<dbReference type="OrthoDB" id="6898272at2"/>
<comment type="caution">
    <text evidence="1">The sequence shown here is derived from an EMBL/GenBank/DDBJ whole genome shotgun (WGS) entry which is preliminary data.</text>
</comment>
<evidence type="ECO:0000313" key="1">
    <source>
        <dbReference type="EMBL" id="TCP12700.1"/>
    </source>
</evidence>
<evidence type="ECO:0000313" key="2">
    <source>
        <dbReference type="Proteomes" id="UP000294841"/>
    </source>
</evidence>
<accession>A0A4V2SJ21</accession>
<organism evidence="1 2">
    <name type="scientific">Bisgaardia hudsonensis</name>
    <dbReference type="NCBI Taxonomy" id="109472"/>
    <lineage>
        <taxon>Bacteria</taxon>
        <taxon>Pseudomonadati</taxon>
        <taxon>Pseudomonadota</taxon>
        <taxon>Gammaproteobacteria</taxon>
        <taxon>Pasteurellales</taxon>
        <taxon>Pasteurellaceae</taxon>
        <taxon>Bisgaardia</taxon>
    </lineage>
</organism>
<keyword evidence="2" id="KW-1185">Reference proteome</keyword>
<dbReference type="AlphaFoldDB" id="A0A4V2SJ21"/>
<proteinExistence type="predicted"/>
<dbReference type="RefSeq" id="WP_132023208.1">
    <property type="nucleotide sequence ID" value="NZ_CP016605.1"/>
</dbReference>
<name>A0A4V2SJ21_9PAST</name>
<gene>
    <name evidence="1" type="ORF">EV697_1033</name>
</gene>
<protein>
    <recommendedName>
        <fullName evidence="3">Lipoprotein</fullName>
    </recommendedName>
</protein>
<evidence type="ECO:0008006" key="3">
    <source>
        <dbReference type="Google" id="ProtNLM"/>
    </source>
</evidence>
<sequence>MKRLLFISLFSLTSCSILGPTYTGKTITDGILKSDVENSVRLFFRSKTSCNPEKIHTEIVNVKMTPDRSKIIIADEIWTTSGCNKTLKLKVRMRANEMNDGTDFGILELK</sequence>
<dbReference type="PROSITE" id="PS51257">
    <property type="entry name" value="PROKAR_LIPOPROTEIN"/>
    <property type="match status" value="1"/>
</dbReference>